<evidence type="ECO:0000256" key="4">
    <source>
        <dbReference type="ARBA" id="ARBA00022840"/>
    </source>
</evidence>
<evidence type="ECO:0000313" key="8">
    <source>
        <dbReference type="EMBL" id="MCY1008341.1"/>
    </source>
</evidence>
<dbReference type="InterPro" id="IPR027785">
    <property type="entry name" value="UvrD-like_helicase_C"/>
</dbReference>
<dbReference type="EMBL" id="JAPNKE010000002">
    <property type="protein sequence ID" value="MCY1008341.1"/>
    <property type="molecule type" value="Genomic_DNA"/>
</dbReference>
<gene>
    <name evidence="8" type="ORF">OV079_22840</name>
</gene>
<dbReference type="InterPro" id="IPR014016">
    <property type="entry name" value="UvrD-like_ATP-bd"/>
</dbReference>
<name>A0A9X3ER46_9BACT</name>
<organism evidence="8 9">
    <name type="scientific">Nannocystis pusilla</name>
    <dbReference type="NCBI Taxonomy" id="889268"/>
    <lineage>
        <taxon>Bacteria</taxon>
        <taxon>Pseudomonadati</taxon>
        <taxon>Myxococcota</taxon>
        <taxon>Polyangia</taxon>
        <taxon>Nannocystales</taxon>
        <taxon>Nannocystaceae</taxon>
        <taxon>Nannocystis</taxon>
    </lineage>
</organism>
<accession>A0A9X3ER46</accession>
<dbReference type="GO" id="GO:0016787">
    <property type="term" value="F:hydrolase activity"/>
    <property type="evidence" value="ECO:0007669"/>
    <property type="project" value="UniProtKB-UniRule"/>
</dbReference>
<evidence type="ECO:0000256" key="6">
    <source>
        <dbReference type="SAM" id="MobiDB-lite"/>
    </source>
</evidence>
<dbReference type="GO" id="GO:0000725">
    <property type="term" value="P:recombinational repair"/>
    <property type="evidence" value="ECO:0007669"/>
    <property type="project" value="TreeGrafter"/>
</dbReference>
<dbReference type="InterPro" id="IPR027417">
    <property type="entry name" value="P-loop_NTPase"/>
</dbReference>
<evidence type="ECO:0000259" key="7">
    <source>
        <dbReference type="PROSITE" id="PS51198"/>
    </source>
</evidence>
<dbReference type="GO" id="GO:0005524">
    <property type="term" value="F:ATP binding"/>
    <property type="evidence" value="ECO:0007669"/>
    <property type="project" value="UniProtKB-UniRule"/>
</dbReference>
<keyword evidence="1 5" id="KW-0547">Nucleotide-binding</keyword>
<keyword evidence="9" id="KW-1185">Reference proteome</keyword>
<dbReference type="Pfam" id="PF13245">
    <property type="entry name" value="AAA_19"/>
    <property type="match status" value="1"/>
</dbReference>
<feature type="binding site" evidence="5">
    <location>
        <begin position="175"/>
        <end position="182"/>
    </location>
    <ligand>
        <name>ATP</name>
        <dbReference type="ChEBI" id="CHEBI:30616"/>
    </ligand>
</feature>
<protein>
    <submittedName>
        <fullName evidence="8">AAA family ATPase</fullName>
    </submittedName>
</protein>
<feature type="region of interest" description="Disordered" evidence="6">
    <location>
        <begin position="129"/>
        <end position="151"/>
    </location>
</feature>
<evidence type="ECO:0000313" key="9">
    <source>
        <dbReference type="Proteomes" id="UP001150924"/>
    </source>
</evidence>
<proteinExistence type="predicted"/>
<dbReference type="PANTHER" id="PTHR11070:SF17">
    <property type="entry name" value="DNA HELICASE IV"/>
    <property type="match status" value="1"/>
</dbReference>
<comment type="caution">
    <text evidence="8">The sequence shown here is derived from an EMBL/GenBank/DDBJ whole genome shotgun (WGS) entry which is preliminary data.</text>
</comment>
<dbReference type="GO" id="GO:0043138">
    <property type="term" value="F:3'-5' DNA helicase activity"/>
    <property type="evidence" value="ECO:0007669"/>
    <property type="project" value="TreeGrafter"/>
</dbReference>
<dbReference type="Gene3D" id="3.40.50.300">
    <property type="entry name" value="P-loop containing nucleotide triphosphate hydrolases"/>
    <property type="match status" value="2"/>
</dbReference>
<feature type="compositionally biased region" description="Low complexity" evidence="6">
    <location>
        <begin position="142"/>
        <end position="151"/>
    </location>
</feature>
<feature type="domain" description="UvrD-like helicase ATP-binding" evidence="7">
    <location>
        <begin position="154"/>
        <end position="477"/>
    </location>
</feature>
<keyword evidence="4 5" id="KW-0067">ATP-binding</keyword>
<evidence type="ECO:0000256" key="3">
    <source>
        <dbReference type="ARBA" id="ARBA00022806"/>
    </source>
</evidence>
<dbReference type="PANTHER" id="PTHR11070">
    <property type="entry name" value="UVRD / RECB / PCRA DNA HELICASE FAMILY MEMBER"/>
    <property type="match status" value="1"/>
</dbReference>
<dbReference type="AlphaFoldDB" id="A0A9X3ER46"/>
<keyword evidence="2 5" id="KW-0378">Hydrolase</keyword>
<evidence type="ECO:0000256" key="2">
    <source>
        <dbReference type="ARBA" id="ARBA00022801"/>
    </source>
</evidence>
<dbReference type="RefSeq" id="WP_267770974.1">
    <property type="nucleotide sequence ID" value="NZ_JAPNKE010000002.1"/>
</dbReference>
<dbReference type="SUPFAM" id="SSF52540">
    <property type="entry name" value="P-loop containing nucleoside triphosphate hydrolases"/>
    <property type="match status" value="1"/>
</dbReference>
<reference evidence="8" key="1">
    <citation type="submission" date="2022-11" db="EMBL/GenBank/DDBJ databases">
        <title>Minimal conservation of predation-associated metabolite biosynthetic gene clusters underscores biosynthetic potential of Myxococcota including descriptions for ten novel species: Archangium lansinium sp. nov., Myxococcus landrumus sp. nov., Nannocystis bai.</title>
        <authorList>
            <person name="Ahearne A."/>
            <person name="Stevens C."/>
            <person name="Phillips K."/>
        </authorList>
    </citation>
    <scope>NUCLEOTIDE SEQUENCE</scope>
    <source>
        <strain evidence="8">Na p29</strain>
    </source>
</reference>
<dbReference type="PROSITE" id="PS51198">
    <property type="entry name" value="UVRD_HELICASE_ATP_BIND"/>
    <property type="match status" value="1"/>
</dbReference>
<evidence type="ECO:0000256" key="1">
    <source>
        <dbReference type="ARBA" id="ARBA00022741"/>
    </source>
</evidence>
<sequence length="656" mass="72228">MTRSLAPPESDLLAEERRVLRTLAAALPEARYFGRLRVRTSAGERDVLLADRSWLGDELALIDWRTAPLAEVFFTCDVGDDYELERDDRLLRGVVVRRHLVHLRGGELVGIDLADRRLRRDDADRWLADDRPGPRLAPRPPASRTRPLSPARVELDPNQRAAVELAARRSLLVLGEAGFGKTTVALHRLAFLARAAHEARRPFRALMLVPTPGLQRLAVRMLAELGVPRVQVDTFERWVTAQARRLFPQLPRRLSEHAGPGVRTFKRHPALRDILPRIVAGTAAMREAQAGYREHATGLRDLLLHLYGDRELLAEAAAAAPDELGPAVLSDVLAHTKIQFSATTERAMSHVDAERLQTLDGRPIDAGTPLADADSIDVEDFAVLFALHRRFTGGDRTPHGALSHYQHILLDEAQELAPIELELLARAVAPDGTVTVAGDERQQVDASTAFAGWPAVLAELGRDDATTAALTVSYRCPPAIEDVARAVLDPTRRPRDIAHRDHLLVTRHDSPCHQVAALTDALLALTRDDPHVHVAVVCRHVETALALHGALARALPARLVVDDGEFRFAPGIEVTTVQDVKGLEFDVVVVPDLDAATYPDRPDARRALYVATTRPLHRLWLASAGPRSPLLPAWLSDHVREDMSSATAPPSERRAS</sequence>
<dbReference type="Proteomes" id="UP001150924">
    <property type="component" value="Unassembled WGS sequence"/>
</dbReference>
<evidence type="ECO:0000256" key="5">
    <source>
        <dbReference type="PROSITE-ProRule" id="PRU00560"/>
    </source>
</evidence>
<dbReference type="InterPro" id="IPR000212">
    <property type="entry name" value="DNA_helicase_UvrD/REP"/>
</dbReference>
<dbReference type="Pfam" id="PF13538">
    <property type="entry name" value="UvrD_C_2"/>
    <property type="match status" value="1"/>
</dbReference>
<dbReference type="GO" id="GO:0003677">
    <property type="term" value="F:DNA binding"/>
    <property type="evidence" value="ECO:0007669"/>
    <property type="project" value="InterPro"/>
</dbReference>
<dbReference type="GO" id="GO:0005829">
    <property type="term" value="C:cytosol"/>
    <property type="evidence" value="ECO:0007669"/>
    <property type="project" value="TreeGrafter"/>
</dbReference>
<keyword evidence="3 5" id="KW-0347">Helicase</keyword>